<sequence>MDICINPRIPQNPRITRETDIRTDMNRVRILYLSNGVDTDIILFASMDIHLHPYLRAWCPYPFFRLWWSKGEPII</sequence>
<evidence type="ECO:0000313" key="1">
    <source>
        <dbReference type="EMBL" id="KEH27285.1"/>
    </source>
</evidence>
<gene>
    <name evidence="1" type="ordered locus">MTR_6g093140</name>
</gene>
<accession>A0A072UN56</accession>
<evidence type="ECO:0000313" key="2">
    <source>
        <dbReference type="EnsemblPlants" id="KEH27285"/>
    </source>
</evidence>
<reference evidence="1 3" key="1">
    <citation type="journal article" date="2011" name="Nature">
        <title>The Medicago genome provides insight into the evolution of rhizobial symbioses.</title>
        <authorList>
            <person name="Young N.D."/>
            <person name="Debelle F."/>
            <person name="Oldroyd G.E."/>
            <person name="Geurts R."/>
            <person name="Cannon S.B."/>
            <person name="Udvardi M.K."/>
            <person name="Benedito V.A."/>
            <person name="Mayer K.F."/>
            <person name="Gouzy J."/>
            <person name="Schoof H."/>
            <person name="Van de Peer Y."/>
            <person name="Proost S."/>
            <person name="Cook D.R."/>
            <person name="Meyers B.C."/>
            <person name="Spannagl M."/>
            <person name="Cheung F."/>
            <person name="De Mita S."/>
            <person name="Krishnakumar V."/>
            <person name="Gundlach H."/>
            <person name="Zhou S."/>
            <person name="Mudge J."/>
            <person name="Bharti A.K."/>
            <person name="Murray J.D."/>
            <person name="Naoumkina M.A."/>
            <person name="Rosen B."/>
            <person name="Silverstein K.A."/>
            <person name="Tang H."/>
            <person name="Rombauts S."/>
            <person name="Zhao P.X."/>
            <person name="Zhou P."/>
            <person name="Barbe V."/>
            <person name="Bardou P."/>
            <person name="Bechner M."/>
            <person name="Bellec A."/>
            <person name="Berger A."/>
            <person name="Berges H."/>
            <person name="Bidwell S."/>
            <person name="Bisseling T."/>
            <person name="Choisne N."/>
            <person name="Couloux A."/>
            <person name="Denny R."/>
            <person name="Deshpande S."/>
            <person name="Dai X."/>
            <person name="Doyle J.J."/>
            <person name="Dudez A.M."/>
            <person name="Farmer A.D."/>
            <person name="Fouteau S."/>
            <person name="Franken C."/>
            <person name="Gibelin C."/>
            <person name="Gish J."/>
            <person name="Goldstein S."/>
            <person name="Gonzalez A.J."/>
            <person name="Green P.J."/>
            <person name="Hallab A."/>
            <person name="Hartog M."/>
            <person name="Hua A."/>
            <person name="Humphray S.J."/>
            <person name="Jeong D.H."/>
            <person name="Jing Y."/>
            <person name="Jocker A."/>
            <person name="Kenton S.M."/>
            <person name="Kim D.J."/>
            <person name="Klee K."/>
            <person name="Lai H."/>
            <person name="Lang C."/>
            <person name="Lin S."/>
            <person name="Macmil S.L."/>
            <person name="Magdelenat G."/>
            <person name="Matthews L."/>
            <person name="McCorrison J."/>
            <person name="Monaghan E.L."/>
            <person name="Mun J.H."/>
            <person name="Najar F.Z."/>
            <person name="Nicholson C."/>
            <person name="Noirot C."/>
            <person name="O'Bleness M."/>
            <person name="Paule C.R."/>
            <person name="Poulain J."/>
            <person name="Prion F."/>
            <person name="Qin B."/>
            <person name="Qu C."/>
            <person name="Retzel E.F."/>
            <person name="Riddle C."/>
            <person name="Sallet E."/>
            <person name="Samain S."/>
            <person name="Samson N."/>
            <person name="Sanders I."/>
            <person name="Saurat O."/>
            <person name="Scarpelli C."/>
            <person name="Schiex T."/>
            <person name="Segurens B."/>
            <person name="Severin A.J."/>
            <person name="Sherrier D.J."/>
            <person name="Shi R."/>
            <person name="Sims S."/>
            <person name="Singer S.R."/>
            <person name="Sinharoy S."/>
            <person name="Sterck L."/>
            <person name="Viollet A."/>
            <person name="Wang B.B."/>
            <person name="Wang K."/>
            <person name="Wang M."/>
            <person name="Wang X."/>
            <person name="Warfsmann J."/>
            <person name="Weissenbach J."/>
            <person name="White D.D."/>
            <person name="White J.D."/>
            <person name="Wiley G.B."/>
            <person name="Wincker P."/>
            <person name="Xing Y."/>
            <person name="Yang L."/>
            <person name="Yao Z."/>
            <person name="Ying F."/>
            <person name="Zhai J."/>
            <person name="Zhou L."/>
            <person name="Zuber A."/>
            <person name="Denarie J."/>
            <person name="Dixon R.A."/>
            <person name="May G.D."/>
            <person name="Schwartz D.C."/>
            <person name="Rogers J."/>
            <person name="Quetier F."/>
            <person name="Town C.D."/>
            <person name="Roe B.A."/>
        </authorList>
    </citation>
    <scope>NUCLEOTIDE SEQUENCE [LARGE SCALE GENOMIC DNA]</scope>
    <source>
        <strain evidence="1">A17</strain>
        <strain evidence="2 3">cv. Jemalong A17</strain>
    </source>
</reference>
<dbReference type="AlphaFoldDB" id="A0A072UN56"/>
<keyword evidence="3" id="KW-1185">Reference proteome</keyword>
<organism evidence="1 3">
    <name type="scientific">Medicago truncatula</name>
    <name type="common">Barrel medic</name>
    <name type="synonym">Medicago tribuloides</name>
    <dbReference type="NCBI Taxonomy" id="3880"/>
    <lineage>
        <taxon>Eukaryota</taxon>
        <taxon>Viridiplantae</taxon>
        <taxon>Streptophyta</taxon>
        <taxon>Embryophyta</taxon>
        <taxon>Tracheophyta</taxon>
        <taxon>Spermatophyta</taxon>
        <taxon>Magnoliopsida</taxon>
        <taxon>eudicotyledons</taxon>
        <taxon>Gunneridae</taxon>
        <taxon>Pentapetalae</taxon>
        <taxon>rosids</taxon>
        <taxon>fabids</taxon>
        <taxon>Fabales</taxon>
        <taxon>Fabaceae</taxon>
        <taxon>Papilionoideae</taxon>
        <taxon>50 kb inversion clade</taxon>
        <taxon>NPAAA clade</taxon>
        <taxon>Hologalegina</taxon>
        <taxon>IRL clade</taxon>
        <taxon>Trifolieae</taxon>
        <taxon>Medicago</taxon>
    </lineage>
</organism>
<protein>
    <submittedName>
        <fullName evidence="1 2">Uncharacterized protein</fullName>
    </submittedName>
</protein>
<reference evidence="2" key="3">
    <citation type="submission" date="2015-04" db="UniProtKB">
        <authorList>
            <consortium name="EnsemblPlants"/>
        </authorList>
    </citation>
    <scope>IDENTIFICATION</scope>
    <source>
        <strain evidence="2">cv. Jemalong A17</strain>
    </source>
</reference>
<proteinExistence type="predicted"/>
<dbReference type="Proteomes" id="UP000002051">
    <property type="component" value="Chromosome 6"/>
</dbReference>
<dbReference type="EMBL" id="CM001222">
    <property type="protein sequence ID" value="KEH27285.1"/>
    <property type="molecule type" value="Genomic_DNA"/>
</dbReference>
<dbReference type="EnsemblPlants" id="KEH27285">
    <property type="protein sequence ID" value="KEH27285"/>
    <property type="gene ID" value="MTR_6g093140"/>
</dbReference>
<dbReference type="HOGENOM" id="CLU_2674864_0_0_1"/>
<reference evidence="1 3" key="2">
    <citation type="journal article" date="2014" name="BMC Genomics">
        <title>An improved genome release (version Mt4.0) for the model legume Medicago truncatula.</title>
        <authorList>
            <person name="Tang H."/>
            <person name="Krishnakumar V."/>
            <person name="Bidwell S."/>
            <person name="Rosen B."/>
            <person name="Chan A."/>
            <person name="Zhou S."/>
            <person name="Gentzbittel L."/>
            <person name="Childs K.L."/>
            <person name="Yandell M."/>
            <person name="Gundlach H."/>
            <person name="Mayer K.F."/>
            <person name="Schwartz D.C."/>
            <person name="Town C.D."/>
        </authorList>
    </citation>
    <scope>GENOME REANNOTATION</scope>
    <source>
        <strain evidence="1">A17</strain>
        <strain evidence="2 3">cv. Jemalong A17</strain>
    </source>
</reference>
<name>A0A072UN56_MEDTR</name>
<evidence type="ECO:0000313" key="3">
    <source>
        <dbReference type="Proteomes" id="UP000002051"/>
    </source>
</evidence>